<evidence type="ECO:0000256" key="6">
    <source>
        <dbReference type="SAM" id="Phobius"/>
    </source>
</evidence>
<accession>A0A8J2L983</accession>
<feature type="region of interest" description="Disordered" evidence="5">
    <location>
        <begin position="468"/>
        <end position="490"/>
    </location>
</feature>
<keyword evidence="8" id="KW-1185">Reference proteome</keyword>
<sequence>MGQNDSATTGSAEPSASGSQRLRSGSKQSPGTEGTAELKKELGLINGVGIIVGVMIGAGIFVSPVGVVEYSGSTGLALIVWAISGLLSMVGALCYAELGTMIPKSGGDYSYLKESLGALPGFLYLWISLAILVPTGNAILGLTFSQYILQPFWPECDPPDLAVRLLSAIVIALLTAVNCYNVKSAARLQDVFTSMKIFSLVIIVVAGLVAFFTRSEENLAGPFEGTTTEPGQIAKAFYSGLFTYGGWNYLNFVTEEIKNPFRNLPRAIWISMPIAEILNSNAVAVTFGDKLLGVMSWIIPVFVACSTFGALNASIYAPSRLVFVGAREGHLPRILAHVNSDTCTPIPALVFLGALSIFMLIWKDVQMLIGYSTFVEASFWGLSIVGLLWMRYKRPDLERPIKVNLILPIVFLFVVMFLMVVSVVENYDSVGIAIVIVTCGIPVYFIFIHWENKPKWLKRLGAYTSGTPNPKDECEEERLLPNDNPKYSSPTINITFHE</sequence>
<evidence type="ECO:0000256" key="5">
    <source>
        <dbReference type="SAM" id="MobiDB-lite"/>
    </source>
</evidence>
<protein>
    <submittedName>
        <fullName evidence="7">Uncharacterized protein</fullName>
    </submittedName>
</protein>
<feature type="transmembrane region" description="Helical" evidence="6">
    <location>
        <begin position="401"/>
        <end position="424"/>
    </location>
</feature>
<evidence type="ECO:0000256" key="3">
    <source>
        <dbReference type="ARBA" id="ARBA00022989"/>
    </source>
</evidence>
<dbReference type="GO" id="GO:0016020">
    <property type="term" value="C:membrane"/>
    <property type="evidence" value="ECO:0007669"/>
    <property type="project" value="UniProtKB-SubCell"/>
</dbReference>
<comment type="subcellular location">
    <subcellularLocation>
        <location evidence="1">Membrane</location>
        <topology evidence="1">Multi-pass membrane protein</topology>
    </subcellularLocation>
</comment>
<dbReference type="OrthoDB" id="3257095at2759"/>
<feature type="transmembrane region" description="Helical" evidence="6">
    <location>
        <begin position="368"/>
        <end position="389"/>
    </location>
</feature>
<feature type="transmembrane region" description="Helical" evidence="6">
    <location>
        <begin position="78"/>
        <end position="102"/>
    </location>
</feature>
<feature type="transmembrane region" description="Helical" evidence="6">
    <location>
        <begin position="194"/>
        <end position="213"/>
    </location>
</feature>
<dbReference type="EMBL" id="CAJVCH010554440">
    <property type="protein sequence ID" value="CAG7830125.1"/>
    <property type="molecule type" value="Genomic_DNA"/>
</dbReference>
<dbReference type="PANTHER" id="PTHR11785:SF240">
    <property type="entry name" value="LD25378P"/>
    <property type="match status" value="1"/>
</dbReference>
<reference evidence="7" key="1">
    <citation type="submission" date="2021-06" db="EMBL/GenBank/DDBJ databases">
        <authorList>
            <person name="Hodson N. C."/>
            <person name="Mongue J. A."/>
            <person name="Jaron S. K."/>
        </authorList>
    </citation>
    <scope>NUCLEOTIDE SEQUENCE</scope>
</reference>
<dbReference type="AlphaFoldDB" id="A0A8J2L983"/>
<dbReference type="GO" id="GO:0015179">
    <property type="term" value="F:L-amino acid transmembrane transporter activity"/>
    <property type="evidence" value="ECO:0007669"/>
    <property type="project" value="TreeGrafter"/>
</dbReference>
<feature type="transmembrane region" description="Helical" evidence="6">
    <location>
        <begin position="123"/>
        <end position="149"/>
    </location>
</feature>
<dbReference type="Proteomes" id="UP000708208">
    <property type="component" value="Unassembled WGS sequence"/>
</dbReference>
<dbReference type="PIRSF" id="PIRSF006060">
    <property type="entry name" value="AA_transporter"/>
    <property type="match status" value="1"/>
</dbReference>
<feature type="transmembrane region" description="Helical" evidence="6">
    <location>
        <begin position="430"/>
        <end position="450"/>
    </location>
</feature>
<dbReference type="InterPro" id="IPR050598">
    <property type="entry name" value="AminoAcid_Transporter"/>
</dbReference>
<keyword evidence="4 6" id="KW-0472">Membrane</keyword>
<dbReference type="Pfam" id="PF13520">
    <property type="entry name" value="AA_permease_2"/>
    <property type="match status" value="1"/>
</dbReference>
<dbReference type="FunFam" id="1.20.1740.10:FF:000056">
    <property type="entry name" value="Y+L amino acid transporter 2"/>
    <property type="match status" value="1"/>
</dbReference>
<feature type="compositionally biased region" description="Polar residues" evidence="5">
    <location>
        <begin position="1"/>
        <end position="32"/>
    </location>
</feature>
<comment type="caution">
    <text evidence="7">The sequence shown here is derived from an EMBL/GenBank/DDBJ whole genome shotgun (WGS) entry which is preliminary data.</text>
</comment>
<feature type="region of interest" description="Disordered" evidence="5">
    <location>
        <begin position="1"/>
        <end position="34"/>
    </location>
</feature>
<feature type="transmembrane region" description="Helical" evidence="6">
    <location>
        <begin position="44"/>
        <end position="66"/>
    </location>
</feature>
<dbReference type="PANTHER" id="PTHR11785">
    <property type="entry name" value="AMINO ACID TRANSPORTER"/>
    <property type="match status" value="1"/>
</dbReference>
<feature type="transmembrane region" description="Helical" evidence="6">
    <location>
        <begin position="338"/>
        <end position="362"/>
    </location>
</feature>
<gene>
    <name evidence="7" type="ORF">AFUS01_LOCUS39951</name>
</gene>
<evidence type="ECO:0000256" key="1">
    <source>
        <dbReference type="ARBA" id="ARBA00004141"/>
    </source>
</evidence>
<name>A0A8J2L983_9HEXA</name>
<evidence type="ECO:0000256" key="4">
    <source>
        <dbReference type="ARBA" id="ARBA00023136"/>
    </source>
</evidence>
<dbReference type="InterPro" id="IPR002293">
    <property type="entry name" value="AA/rel_permease1"/>
</dbReference>
<keyword evidence="2 6" id="KW-0812">Transmembrane</keyword>
<keyword evidence="3 6" id="KW-1133">Transmembrane helix</keyword>
<evidence type="ECO:0000313" key="8">
    <source>
        <dbReference type="Proteomes" id="UP000708208"/>
    </source>
</evidence>
<evidence type="ECO:0000256" key="2">
    <source>
        <dbReference type="ARBA" id="ARBA00022692"/>
    </source>
</evidence>
<feature type="transmembrane region" description="Helical" evidence="6">
    <location>
        <begin position="297"/>
        <end position="317"/>
    </location>
</feature>
<organism evidence="7 8">
    <name type="scientific">Allacma fusca</name>
    <dbReference type="NCBI Taxonomy" id="39272"/>
    <lineage>
        <taxon>Eukaryota</taxon>
        <taxon>Metazoa</taxon>
        <taxon>Ecdysozoa</taxon>
        <taxon>Arthropoda</taxon>
        <taxon>Hexapoda</taxon>
        <taxon>Collembola</taxon>
        <taxon>Symphypleona</taxon>
        <taxon>Sminthuridae</taxon>
        <taxon>Allacma</taxon>
    </lineage>
</organism>
<evidence type="ECO:0000313" key="7">
    <source>
        <dbReference type="EMBL" id="CAG7830125.1"/>
    </source>
</evidence>
<feature type="transmembrane region" description="Helical" evidence="6">
    <location>
        <begin position="161"/>
        <end position="182"/>
    </location>
</feature>
<proteinExistence type="predicted"/>